<dbReference type="InterPro" id="IPR052715">
    <property type="entry name" value="RAYT_transposase"/>
</dbReference>
<sequence length="118" mass="13924">MEYHSRYYNVHAISIMPNHVHMLLDTSNQISNDELIEHVPDNFVDVGNWMQLIKGGSAFQINKYLGRSGKLWAKESFDHYVRFNKEGEYERIKDYILQNPIKAGLGIKYRKKPFLYSI</sequence>
<dbReference type="InterPro" id="IPR002686">
    <property type="entry name" value="Transposase_17"/>
</dbReference>
<gene>
    <name evidence="2" type="ORF">GCM10007940_16940</name>
</gene>
<dbReference type="PANTHER" id="PTHR36966">
    <property type="entry name" value="REP-ASSOCIATED TYROSINE TRANSPOSASE"/>
    <property type="match status" value="1"/>
</dbReference>
<dbReference type="InterPro" id="IPR036515">
    <property type="entry name" value="Transposase_17_sf"/>
</dbReference>
<dbReference type="SMART" id="SM01321">
    <property type="entry name" value="Y1_Tnp"/>
    <property type="match status" value="1"/>
</dbReference>
<dbReference type="SUPFAM" id="SSF143422">
    <property type="entry name" value="Transposase IS200-like"/>
    <property type="match status" value="1"/>
</dbReference>
<protein>
    <recommendedName>
        <fullName evidence="1">Transposase IS200-like domain-containing protein</fullName>
    </recommendedName>
</protein>
<evidence type="ECO:0000313" key="2">
    <source>
        <dbReference type="EMBL" id="GLR17079.1"/>
    </source>
</evidence>
<accession>A0AA37SPX2</accession>
<feature type="domain" description="Transposase IS200-like" evidence="1">
    <location>
        <begin position="2"/>
        <end position="99"/>
    </location>
</feature>
<dbReference type="Proteomes" id="UP001156666">
    <property type="component" value="Unassembled WGS sequence"/>
</dbReference>
<evidence type="ECO:0000313" key="3">
    <source>
        <dbReference type="Proteomes" id="UP001156666"/>
    </source>
</evidence>
<keyword evidence="3" id="KW-1185">Reference proteome</keyword>
<reference evidence="2" key="1">
    <citation type="journal article" date="2014" name="Int. J. Syst. Evol. Microbiol.">
        <title>Complete genome sequence of Corynebacterium casei LMG S-19264T (=DSM 44701T), isolated from a smear-ripened cheese.</title>
        <authorList>
            <consortium name="US DOE Joint Genome Institute (JGI-PGF)"/>
            <person name="Walter F."/>
            <person name="Albersmeier A."/>
            <person name="Kalinowski J."/>
            <person name="Ruckert C."/>
        </authorList>
    </citation>
    <scope>NUCLEOTIDE SEQUENCE</scope>
    <source>
        <strain evidence="2">NBRC 108769</strain>
    </source>
</reference>
<dbReference type="GO" id="GO:0006313">
    <property type="term" value="P:DNA transposition"/>
    <property type="evidence" value="ECO:0007669"/>
    <property type="project" value="InterPro"/>
</dbReference>
<reference evidence="2" key="2">
    <citation type="submission" date="2023-01" db="EMBL/GenBank/DDBJ databases">
        <title>Draft genome sequence of Portibacter lacus strain NBRC 108769.</title>
        <authorList>
            <person name="Sun Q."/>
            <person name="Mori K."/>
        </authorList>
    </citation>
    <scope>NUCLEOTIDE SEQUENCE</scope>
    <source>
        <strain evidence="2">NBRC 108769</strain>
    </source>
</reference>
<organism evidence="2 3">
    <name type="scientific">Portibacter lacus</name>
    <dbReference type="NCBI Taxonomy" id="1099794"/>
    <lineage>
        <taxon>Bacteria</taxon>
        <taxon>Pseudomonadati</taxon>
        <taxon>Bacteroidota</taxon>
        <taxon>Saprospiria</taxon>
        <taxon>Saprospirales</taxon>
        <taxon>Haliscomenobacteraceae</taxon>
        <taxon>Portibacter</taxon>
    </lineage>
</organism>
<evidence type="ECO:0000259" key="1">
    <source>
        <dbReference type="SMART" id="SM01321"/>
    </source>
</evidence>
<dbReference type="GO" id="GO:0043565">
    <property type="term" value="F:sequence-specific DNA binding"/>
    <property type="evidence" value="ECO:0007669"/>
    <property type="project" value="TreeGrafter"/>
</dbReference>
<dbReference type="RefSeq" id="WP_235290742.1">
    <property type="nucleotide sequence ID" value="NZ_BSOH01000007.1"/>
</dbReference>
<name>A0AA37SPX2_9BACT</name>
<dbReference type="Gene3D" id="3.30.70.1290">
    <property type="entry name" value="Transposase IS200-like"/>
    <property type="match status" value="1"/>
</dbReference>
<dbReference type="EMBL" id="BSOH01000007">
    <property type="protein sequence ID" value="GLR17079.1"/>
    <property type="molecule type" value="Genomic_DNA"/>
</dbReference>
<dbReference type="GO" id="GO:0004803">
    <property type="term" value="F:transposase activity"/>
    <property type="evidence" value="ECO:0007669"/>
    <property type="project" value="InterPro"/>
</dbReference>
<proteinExistence type="predicted"/>
<dbReference type="AlphaFoldDB" id="A0AA37SPX2"/>
<comment type="caution">
    <text evidence="2">The sequence shown here is derived from an EMBL/GenBank/DDBJ whole genome shotgun (WGS) entry which is preliminary data.</text>
</comment>
<dbReference type="PANTHER" id="PTHR36966:SF1">
    <property type="entry name" value="REP-ASSOCIATED TYROSINE TRANSPOSASE"/>
    <property type="match status" value="1"/>
</dbReference>